<dbReference type="SUPFAM" id="SSF55486">
    <property type="entry name" value="Metalloproteases ('zincins'), catalytic domain"/>
    <property type="match status" value="1"/>
</dbReference>
<gene>
    <name evidence="5" type="ORF">JIN85_06625</name>
</gene>
<dbReference type="InterPro" id="IPR024079">
    <property type="entry name" value="MetalloPept_cat_dom_sf"/>
</dbReference>
<comment type="similarity">
    <text evidence="1">Belongs to the beta/gamma-crystallin family.</text>
</comment>
<organism evidence="5 6">
    <name type="scientific">Luteolibacter pohnpeiensis</name>
    <dbReference type="NCBI Taxonomy" id="454153"/>
    <lineage>
        <taxon>Bacteria</taxon>
        <taxon>Pseudomonadati</taxon>
        <taxon>Verrucomicrobiota</taxon>
        <taxon>Verrucomicrobiia</taxon>
        <taxon>Verrucomicrobiales</taxon>
        <taxon>Verrucomicrobiaceae</taxon>
        <taxon>Luteolibacter</taxon>
    </lineage>
</organism>
<dbReference type="Proteomes" id="UP000603141">
    <property type="component" value="Unassembled WGS sequence"/>
</dbReference>
<reference evidence="5" key="1">
    <citation type="submission" date="2021-01" db="EMBL/GenBank/DDBJ databases">
        <title>Modified the classification status of verrucomicrobia.</title>
        <authorList>
            <person name="Feng X."/>
        </authorList>
    </citation>
    <scope>NUCLEOTIDE SEQUENCE</scope>
    <source>
        <strain evidence="5">KCTC 22041</strain>
    </source>
</reference>
<evidence type="ECO:0000256" key="1">
    <source>
        <dbReference type="ARBA" id="ARBA00009646"/>
    </source>
</evidence>
<dbReference type="InterPro" id="IPR001064">
    <property type="entry name" value="Beta/gamma_crystallin"/>
</dbReference>
<dbReference type="Gene3D" id="2.60.20.10">
    <property type="entry name" value="Crystallins"/>
    <property type="match status" value="1"/>
</dbReference>
<dbReference type="SUPFAM" id="SSF49695">
    <property type="entry name" value="gamma-Crystallin-like"/>
    <property type="match status" value="1"/>
</dbReference>
<dbReference type="SMART" id="SM00247">
    <property type="entry name" value="XTALbg"/>
    <property type="match status" value="1"/>
</dbReference>
<accession>A0A934VQG6</accession>
<dbReference type="EMBL" id="JAENIJ010000007">
    <property type="protein sequence ID" value="MBK1882081.1"/>
    <property type="molecule type" value="Genomic_DNA"/>
</dbReference>
<keyword evidence="6" id="KW-1185">Reference proteome</keyword>
<evidence type="ECO:0000313" key="6">
    <source>
        <dbReference type="Proteomes" id="UP000603141"/>
    </source>
</evidence>
<dbReference type="GO" id="GO:0008237">
    <property type="term" value="F:metallopeptidase activity"/>
    <property type="evidence" value="ECO:0007669"/>
    <property type="project" value="InterPro"/>
</dbReference>
<evidence type="ECO:0000313" key="5">
    <source>
        <dbReference type="EMBL" id="MBK1882081.1"/>
    </source>
</evidence>
<dbReference type="Pfam" id="PF13688">
    <property type="entry name" value="Reprolysin_5"/>
    <property type="match status" value="1"/>
</dbReference>
<evidence type="ECO:0000256" key="2">
    <source>
        <dbReference type="ARBA" id="ARBA00022737"/>
    </source>
</evidence>
<comment type="caution">
    <text evidence="5">The sequence shown here is derived from an EMBL/GenBank/DDBJ whole genome shotgun (WGS) entry which is preliminary data.</text>
</comment>
<dbReference type="AlphaFoldDB" id="A0A934VQG6"/>
<dbReference type="Gene3D" id="3.40.390.10">
    <property type="entry name" value="Collagenase (Catalytic Domain)"/>
    <property type="match status" value="1"/>
</dbReference>
<dbReference type="RefSeq" id="WP_200268865.1">
    <property type="nucleotide sequence ID" value="NZ_JAENIJ010000007.1"/>
</dbReference>
<proteinExistence type="inferred from homology"/>
<keyword evidence="2" id="KW-0677">Repeat</keyword>
<sequence>MNITKKTKSWMLGCLSSAFAVLLAPGAMAAVQADVAYGWTPNQATRYGGYNALASRISTHNAISNTVHSNSGTDVYWRIAGYYQISTDNTNGSGWWLDSLANGSDCAGFRSYASGRGADLLFLCCPYVDNAGLAYQPGNHGTSGRDSVQWEIFSHEIGHNYGASHEAGMCAGTQGGTIMAACNGANIPYYSNPNLSVGGVTIGDSTHNNTSTVYNNRSTRASQASAISAVTFYQDVNYGGAMGAMLTQGYYNMADLAAVGIPNDWASSCTIPSGWTVTIYQDINFTGTTWNLYPDANGGQAYFTGYSGLNDAMTSVWIH</sequence>
<name>A0A934VQG6_9BACT</name>
<protein>
    <recommendedName>
        <fullName evidence="4">Beta/gamma crystallin 'Greek key' domain-containing protein</fullName>
    </recommendedName>
</protein>
<feature type="chain" id="PRO_5038033895" description="Beta/gamma crystallin 'Greek key' domain-containing protein" evidence="3">
    <location>
        <begin position="30"/>
        <end position="319"/>
    </location>
</feature>
<feature type="domain" description="Beta/gamma crystallin 'Greek key'" evidence="4">
    <location>
        <begin position="229"/>
        <end position="319"/>
    </location>
</feature>
<evidence type="ECO:0000259" key="4">
    <source>
        <dbReference type="SMART" id="SM00247"/>
    </source>
</evidence>
<feature type="signal peptide" evidence="3">
    <location>
        <begin position="1"/>
        <end position="29"/>
    </location>
</feature>
<keyword evidence="3" id="KW-0732">Signal</keyword>
<evidence type="ECO:0000256" key="3">
    <source>
        <dbReference type="SAM" id="SignalP"/>
    </source>
</evidence>
<dbReference type="InterPro" id="IPR011024">
    <property type="entry name" value="G_crystallin-like"/>
</dbReference>